<keyword evidence="4" id="KW-0560">Oxidoreductase</keyword>
<feature type="domain" description="FAD-binding PCMH-type" evidence="5">
    <location>
        <begin position="1"/>
        <end position="96"/>
    </location>
</feature>
<reference evidence="6 7" key="1">
    <citation type="submission" date="2016-03" db="EMBL/GenBank/DDBJ databases">
        <title>Comparative genomics of Pseudogymnoascus destructans, the fungus causing white-nose syndrome of bats.</title>
        <authorList>
            <person name="Palmer J.M."/>
            <person name="Drees K.P."/>
            <person name="Foster J.T."/>
            <person name="Lindner D.L."/>
        </authorList>
    </citation>
    <scope>NUCLEOTIDE SEQUENCE [LARGE SCALE GENOMIC DNA]</scope>
    <source>
        <strain evidence="6 7">UAMH 10579</strain>
    </source>
</reference>
<gene>
    <name evidence="6" type="ORF">VE01_09363</name>
</gene>
<dbReference type="Gene3D" id="3.30.465.10">
    <property type="match status" value="1"/>
</dbReference>
<name>A0A1B8G7G0_9PEZI</name>
<keyword evidence="2" id="KW-0285">Flavoprotein</keyword>
<proteinExistence type="inferred from homology"/>
<evidence type="ECO:0000256" key="1">
    <source>
        <dbReference type="ARBA" id="ARBA00005466"/>
    </source>
</evidence>
<keyword evidence="7" id="KW-1185">Reference proteome</keyword>
<dbReference type="InterPro" id="IPR016166">
    <property type="entry name" value="FAD-bd_PCMH"/>
</dbReference>
<comment type="similarity">
    <text evidence="1">Belongs to the oxygen-dependent FAD-linked oxidoreductase family.</text>
</comment>
<dbReference type="GO" id="GO:0016491">
    <property type="term" value="F:oxidoreductase activity"/>
    <property type="evidence" value="ECO:0007669"/>
    <property type="project" value="UniProtKB-KW"/>
</dbReference>
<dbReference type="InterPro" id="IPR016169">
    <property type="entry name" value="FAD-bd_PCMH_sub2"/>
</dbReference>
<organism evidence="6 7">
    <name type="scientific">Pseudogymnoascus verrucosus</name>
    <dbReference type="NCBI Taxonomy" id="342668"/>
    <lineage>
        <taxon>Eukaryota</taxon>
        <taxon>Fungi</taxon>
        <taxon>Dikarya</taxon>
        <taxon>Ascomycota</taxon>
        <taxon>Pezizomycotina</taxon>
        <taxon>Leotiomycetes</taxon>
        <taxon>Thelebolales</taxon>
        <taxon>Thelebolaceae</taxon>
        <taxon>Pseudogymnoascus</taxon>
    </lineage>
</organism>
<dbReference type="InterPro" id="IPR036318">
    <property type="entry name" value="FAD-bd_PCMH-like_sf"/>
</dbReference>
<evidence type="ECO:0000256" key="4">
    <source>
        <dbReference type="ARBA" id="ARBA00023002"/>
    </source>
</evidence>
<dbReference type="PANTHER" id="PTHR42973">
    <property type="entry name" value="BINDING OXIDOREDUCTASE, PUTATIVE (AFU_ORTHOLOGUE AFUA_1G17690)-RELATED"/>
    <property type="match status" value="1"/>
</dbReference>
<evidence type="ECO:0000313" key="6">
    <source>
        <dbReference type="EMBL" id="OBT91776.1"/>
    </source>
</evidence>
<dbReference type="OrthoDB" id="2151789at2759"/>
<dbReference type="STRING" id="342668.A0A1B8G7G0"/>
<reference evidence="7" key="2">
    <citation type="journal article" date="2018" name="Nat. Commun.">
        <title>Extreme sensitivity to ultraviolet light in the fungal pathogen causing white-nose syndrome of bats.</title>
        <authorList>
            <person name="Palmer J.M."/>
            <person name="Drees K.P."/>
            <person name="Foster J.T."/>
            <person name="Lindner D.L."/>
        </authorList>
    </citation>
    <scope>NUCLEOTIDE SEQUENCE [LARGE SCALE GENOMIC DNA]</scope>
    <source>
        <strain evidence="7">UAMH 10579</strain>
    </source>
</reference>
<dbReference type="AlphaFoldDB" id="A0A1B8G7G0"/>
<dbReference type="Gene3D" id="3.40.462.20">
    <property type="match status" value="1"/>
</dbReference>
<evidence type="ECO:0000259" key="5">
    <source>
        <dbReference type="PROSITE" id="PS51387"/>
    </source>
</evidence>
<sequence length="358" mass="38392">MTPEFTTRGWPYNLTVIGGRDSSVGDGGLTLGGGISSFSARYGLAYDNVNNFQVVFADGSIHNVNLKTYPDLFQALKGGGNNFGIVTRFDLATYAQGDMWGGLVQYTENNLETFVDALSHFGDRQVEDPDCAAIVSLIYYQAYGINIVNLNLEGAKPVVNPALLKDFTDVPSPMKSTMRVTTLSNITDEMVKVPHHDIKNSPSLMLEFAELFKTQITAVKAVKAVKAVTAVKGVFPVISFQVISPATIAQFAKNGGNPFGITADDGTLILMSTSNRWSDAADDAAMYAMADNFIAAATATATAQGLLHPYIYMNYADASQDVFTGYGAANKAKLLATANKYHSSGVFRSLLSGGHKLK</sequence>
<dbReference type="PROSITE" id="PS51387">
    <property type="entry name" value="FAD_PCMH"/>
    <property type="match status" value="1"/>
</dbReference>
<evidence type="ECO:0000256" key="2">
    <source>
        <dbReference type="ARBA" id="ARBA00022630"/>
    </source>
</evidence>
<dbReference type="GO" id="GO:0071949">
    <property type="term" value="F:FAD binding"/>
    <property type="evidence" value="ECO:0007669"/>
    <property type="project" value="InterPro"/>
</dbReference>
<evidence type="ECO:0000256" key="3">
    <source>
        <dbReference type="ARBA" id="ARBA00022827"/>
    </source>
</evidence>
<protein>
    <recommendedName>
        <fullName evidence="5">FAD-binding PCMH-type domain-containing protein</fullName>
    </recommendedName>
</protein>
<dbReference type="InterPro" id="IPR050416">
    <property type="entry name" value="FAD-linked_Oxidoreductase"/>
</dbReference>
<dbReference type="EMBL" id="KV460280">
    <property type="protein sequence ID" value="OBT91776.1"/>
    <property type="molecule type" value="Genomic_DNA"/>
</dbReference>
<dbReference type="SUPFAM" id="SSF56176">
    <property type="entry name" value="FAD-binding/transporter-associated domain-like"/>
    <property type="match status" value="1"/>
</dbReference>
<dbReference type="PANTHER" id="PTHR42973:SF34">
    <property type="entry name" value="FAD BINDING DOMAIN PROTEIN (AFU_ORTHOLOGUE AFUA_3G02770)"/>
    <property type="match status" value="1"/>
</dbReference>
<dbReference type="Proteomes" id="UP000091956">
    <property type="component" value="Unassembled WGS sequence"/>
</dbReference>
<dbReference type="GeneID" id="28842749"/>
<keyword evidence="3" id="KW-0274">FAD</keyword>
<dbReference type="RefSeq" id="XP_018125509.1">
    <property type="nucleotide sequence ID" value="XM_018278777.1"/>
</dbReference>
<evidence type="ECO:0000313" key="7">
    <source>
        <dbReference type="Proteomes" id="UP000091956"/>
    </source>
</evidence>
<accession>A0A1B8G7G0</accession>